<evidence type="ECO:0000313" key="16">
    <source>
        <dbReference type="Proteomes" id="UP000677054"/>
    </source>
</evidence>
<dbReference type="InterPro" id="IPR017452">
    <property type="entry name" value="GPCR_Rhodpsn_7TM"/>
</dbReference>
<evidence type="ECO:0000313" key="15">
    <source>
        <dbReference type="EMBL" id="CAD7246389.1"/>
    </source>
</evidence>
<dbReference type="InterPro" id="IPR000276">
    <property type="entry name" value="GPCR_Rhodpsn"/>
</dbReference>
<feature type="transmembrane region" description="Helical" evidence="13">
    <location>
        <begin position="281"/>
        <end position="307"/>
    </location>
</feature>
<dbReference type="PRINTS" id="PR00237">
    <property type="entry name" value="GPCRRHODOPSN"/>
</dbReference>
<keyword evidence="7 13" id="KW-0472">Membrane</keyword>
<evidence type="ECO:0000256" key="11">
    <source>
        <dbReference type="ARBA" id="ARBA00023224"/>
    </source>
</evidence>
<feature type="transmembrane region" description="Helical" evidence="13">
    <location>
        <begin position="195"/>
        <end position="213"/>
    </location>
</feature>
<keyword evidence="8" id="KW-1015">Disulfide bond</keyword>
<dbReference type="PANTHER" id="PTHR45695">
    <property type="entry name" value="LEUCOKININ RECEPTOR-RELATED"/>
    <property type="match status" value="1"/>
</dbReference>
<feature type="transmembrane region" description="Helical" evidence="13">
    <location>
        <begin position="245"/>
        <end position="269"/>
    </location>
</feature>
<name>A0A7R8XBA2_9CRUS</name>
<dbReference type="PANTHER" id="PTHR45695:SF26">
    <property type="entry name" value="NEUROPEPTIDE CCHAMIDE-1 RECEPTOR"/>
    <property type="match status" value="1"/>
</dbReference>
<accession>A0A7R8XBA2</accession>
<dbReference type="PROSITE" id="PS00237">
    <property type="entry name" value="G_PROTEIN_RECEP_F1_1"/>
    <property type="match status" value="1"/>
</dbReference>
<evidence type="ECO:0000256" key="1">
    <source>
        <dbReference type="ARBA" id="ARBA00004651"/>
    </source>
</evidence>
<gene>
    <name evidence="15" type="ORF">DSTB1V02_LOCUS6239</name>
</gene>
<evidence type="ECO:0000256" key="2">
    <source>
        <dbReference type="ARBA" id="ARBA00010663"/>
    </source>
</evidence>
<protein>
    <recommendedName>
        <fullName evidence="14">G-protein coupled receptors family 1 profile domain-containing protein</fullName>
    </recommendedName>
</protein>
<keyword evidence="16" id="KW-1185">Reference proteome</keyword>
<dbReference type="Gene3D" id="1.20.1070.10">
    <property type="entry name" value="Rhodopsin 7-helix transmembrane proteins"/>
    <property type="match status" value="1"/>
</dbReference>
<sequence length="360" mass="40758">MEDEKQGASPEIWVVPIIFAIIFIIGVLGNGTLIAIFLRHRELRNVPNTFIFTLAIGDLCVCLVCIPFVSTIYTFHSWPYGEMMCKLAEYVNYVSIGVSVFTLTALSMERYAAIRNPLSLTSLRGNGSGGRGCKIRLLSCLLIWSLALLTALPSLIYTQVVEFEGAASNETIRVCYPYPKELGLSYSQAMATYKFLLYYALPLGLVSFFYAGMARGLLESTRGIPGEGGGRSQSQMRARKKVAKIVLAFVIIFAICFLPSHVYFLWWYYTYPRSMDNYNIFWHYFKILGFVLGFCNSCINPIAMYVMSDTFRKHFNRYLFCSCRGTSRDLSGLQSQSQDTQVTYRYSVKFRSGTHPSVQL</sequence>
<organism evidence="15">
    <name type="scientific">Darwinula stevensoni</name>
    <dbReference type="NCBI Taxonomy" id="69355"/>
    <lineage>
        <taxon>Eukaryota</taxon>
        <taxon>Metazoa</taxon>
        <taxon>Ecdysozoa</taxon>
        <taxon>Arthropoda</taxon>
        <taxon>Crustacea</taxon>
        <taxon>Oligostraca</taxon>
        <taxon>Ostracoda</taxon>
        <taxon>Podocopa</taxon>
        <taxon>Podocopida</taxon>
        <taxon>Darwinulocopina</taxon>
        <taxon>Darwinuloidea</taxon>
        <taxon>Darwinulidae</taxon>
        <taxon>Darwinula</taxon>
    </lineage>
</organism>
<keyword evidence="9 12" id="KW-0675">Receptor</keyword>
<keyword evidence="3" id="KW-1003">Cell membrane</keyword>
<keyword evidence="6 12" id="KW-0297">G-protein coupled receptor</keyword>
<comment type="similarity">
    <text evidence="2 12">Belongs to the G-protein coupled receptor 1 family.</text>
</comment>
<evidence type="ECO:0000256" key="10">
    <source>
        <dbReference type="ARBA" id="ARBA00023180"/>
    </source>
</evidence>
<dbReference type="Pfam" id="PF00001">
    <property type="entry name" value="7tm_1"/>
    <property type="match status" value="1"/>
</dbReference>
<evidence type="ECO:0000256" key="3">
    <source>
        <dbReference type="ARBA" id="ARBA00022475"/>
    </source>
</evidence>
<dbReference type="EMBL" id="LR900636">
    <property type="protein sequence ID" value="CAD7246389.1"/>
    <property type="molecule type" value="Genomic_DNA"/>
</dbReference>
<evidence type="ECO:0000256" key="13">
    <source>
        <dbReference type="SAM" id="Phobius"/>
    </source>
</evidence>
<evidence type="ECO:0000256" key="12">
    <source>
        <dbReference type="RuleBase" id="RU000688"/>
    </source>
</evidence>
<feature type="transmembrane region" description="Helical" evidence="13">
    <location>
        <begin position="93"/>
        <end position="114"/>
    </location>
</feature>
<feature type="transmembrane region" description="Helical" evidence="13">
    <location>
        <begin position="12"/>
        <end position="38"/>
    </location>
</feature>
<evidence type="ECO:0000256" key="6">
    <source>
        <dbReference type="ARBA" id="ARBA00023040"/>
    </source>
</evidence>
<dbReference type="InterPro" id="IPR001556">
    <property type="entry name" value="Bombsn_rcpt-like"/>
</dbReference>
<feature type="domain" description="G-protein coupled receptors family 1 profile" evidence="14">
    <location>
        <begin position="29"/>
        <end position="304"/>
    </location>
</feature>
<dbReference type="SUPFAM" id="SSF81321">
    <property type="entry name" value="Family A G protein-coupled receptor-like"/>
    <property type="match status" value="1"/>
</dbReference>
<evidence type="ECO:0000256" key="5">
    <source>
        <dbReference type="ARBA" id="ARBA00022989"/>
    </source>
</evidence>
<comment type="subcellular location">
    <subcellularLocation>
        <location evidence="1">Cell membrane</location>
        <topology evidence="1">Multi-pass membrane protein</topology>
    </subcellularLocation>
</comment>
<evidence type="ECO:0000256" key="7">
    <source>
        <dbReference type="ARBA" id="ARBA00023136"/>
    </source>
</evidence>
<proteinExistence type="inferred from homology"/>
<dbReference type="Proteomes" id="UP000677054">
    <property type="component" value="Unassembled WGS sequence"/>
</dbReference>
<reference evidence="15" key="1">
    <citation type="submission" date="2020-11" db="EMBL/GenBank/DDBJ databases">
        <authorList>
            <person name="Tran Van P."/>
        </authorList>
    </citation>
    <scope>NUCLEOTIDE SEQUENCE</scope>
</reference>
<dbReference type="GO" id="GO:0008188">
    <property type="term" value="F:neuropeptide receptor activity"/>
    <property type="evidence" value="ECO:0007669"/>
    <property type="project" value="TreeGrafter"/>
</dbReference>
<evidence type="ECO:0000256" key="9">
    <source>
        <dbReference type="ARBA" id="ARBA00023170"/>
    </source>
</evidence>
<evidence type="ECO:0000259" key="14">
    <source>
        <dbReference type="PROSITE" id="PS50262"/>
    </source>
</evidence>
<keyword evidence="4 12" id="KW-0812">Transmembrane</keyword>
<keyword evidence="5 13" id="KW-1133">Transmembrane helix</keyword>
<dbReference type="PROSITE" id="PS50262">
    <property type="entry name" value="G_PROTEIN_RECEP_F1_2"/>
    <property type="match status" value="1"/>
</dbReference>
<dbReference type="AlphaFoldDB" id="A0A7R8XBA2"/>
<keyword evidence="10" id="KW-0325">Glycoprotein</keyword>
<dbReference type="GO" id="GO:0005886">
    <property type="term" value="C:plasma membrane"/>
    <property type="evidence" value="ECO:0007669"/>
    <property type="project" value="UniProtKB-SubCell"/>
</dbReference>
<keyword evidence="11 12" id="KW-0807">Transducer</keyword>
<feature type="transmembrane region" description="Helical" evidence="13">
    <location>
        <begin position="50"/>
        <end position="73"/>
    </location>
</feature>
<dbReference type="PRINTS" id="PR00358">
    <property type="entry name" value="BOMBESINR"/>
</dbReference>
<evidence type="ECO:0000256" key="8">
    <source>
        <dbReference type="ARBA" id="ARBA00023157"/>
    </source>
</evidence>
<feature type="transmembrane region" description="Helical" evidence="13">
    <location>
        <begin position="135"/>
        <end position="156"/>
    </location>
</feature>
<dbReference type="OrthoDB" id="10049706at2759"/>
<dbReference type="EMBL" id="CAJPEV010001119">
    <property type="protein sequence ID" value="CAG0890848.1"/>
    <property type="molecule type" value="Genomic_DNA"/>
</dbReference>
<evidence type="ECO:0000256" key="4">
    <source>
        <dbReference type="ARBA" id="ARBA00022692"/>
    </source>
</evidence>